<name>A0A1G5ELS9_9BACT</name>
<evidence type="ECO:0000256" key="5">
    <source>
        <dbReference type="SAM" id="MobiDB-lite"/>
    </source>
</evidence>
<dbReference type="GO" id="GO:0051304">
    <property type="term" value="P:chromosome separation"/>
    <property type="evidence" value="ECO:0007669"/>
    <property type="project" value="InterPro"/>
</dbReference>
<evidence type="ECO:0000313" key="7">
    <source>
        <dbReference type="Proteomes" id="UP000198870"/>
    </source>
</evidence>
<evidence type="ECO:0000256" key="3">
    <source>
        <dbReference type="ARBA" id="ARBA00022829"/>
    </source>
</evidence>
<dbReference type="InterPro" id="IPR036388">
    <property type="entry name" value="WH-like_DNA-bd_sf"/>
</dbReference>
<dbReference type="SUPFAM" id="SSF46785">
    <property type="entry name" value="Winged helix' DNA-binding domain"/>
    <property type="match status" value="2"/>
</dbReference>
<keyword evidence="1" id="KW-0963">Cytoplasm</keyword>
<dbReference type="RefSeq" id="WP_092210526.1">
    <property type="nucleotide sequence ID" value="NZ_FMUX01000006.1"/>
</dbReference>
<dbReference type="InterPro" id="IPR036390">
    <property type="entry name" value="WH_DNA-bd_sf"/>
</dbReference>
<dbReference type="NCBIfam" id="TIGR00281">
    <property type="entry name" value="SMC-Scp complex subunit ScpB"/>
    <property type="match status" value="1"/>
</dbReference>
<protein>
    <submittedName>
        <fullName evidence="6">Condensin subunit ScpB</fullName>
    </submittedName>
</protein>
<reference evidence="6 7" key="1">
    <citation type="submission" date="2016-10" db="EMBL/GenBank/DDBJ databases">
        <authorList>
            <person name="de Groot N.N."/>
        </authorList>
    </citation>
    <scope>NUCLEOTIDE SEQUENCE [LARGE SCALE GENOMIC DNA]</scope>
    <source>
        <strain evidence="6 7">AA1</strain>
    </source>
</reference>
<keyword evidence="7" id="KW-1185">Reference proteome</keyword>
<proteinExistence type="predicted"/>
<keyword evidence="4" id="KW-0131">Cell cycle</keyword>
<evidence type="ECO:0000256" key="2">
    <source>
        <dbReference type="ARBA" id="ARBA00022618"/>
    </source>
</evidence>
<dbReference type="AlphaFoldDB" id="A0A1G5ELS9"/>
<keyword evidence="3" id="KW-0159">Chromosome partition</keyword>
<dbReference type="Gene3D" id="1.10.10.10">
    <property type="entry name" value="Winged helix-like DNA-binding domain superfamily/Winged helix DNA-binding domain"/>
    <property type="match status" value="2"/>
</dbReference>
<evidence type="ECO:0000313" key="6">
    <source>
        <dbReference type="EMBL" id="SCY27741.1"/>
    </source>
</evidence>
<sequence length="189" mass="20779">MPQPTLKQIVEGLLFSAPHPLSTEKLRRLVPETEKEGVTATVRELMDEYAARDGGIHLVRVAGGYQFRTAAHLAPWTTKLHQAPSLKLSRAALETLAVIAYRQPVIRSEVEYLRGVDSGGIIRSLLDMRLIRVAGRKEIPGRPLIYATTRHFLELFGLNSVDDLPSPEELGALDAPAANEPGQDKDPVS</sequence>
<feature type="region of interest" description="Disordered" evidence="5">
    <location>
        <begin position="167"/>
        <end position="189"/>
    </location>
</feature>
<dbReference type="EMBL" id="FMUX01000006">
    <property type="protein sequence ID" value="SCY27741.1"/>
    <property type="molecule type" value="Genomic_DNA"/>
</dbReference>
<dbReference type="STRING" id="419481.SAMN05216233_10686"/>
<dbReference type="PIRSF" id="PIRSF019345">
    <property type="entry name" value="ScpB"/>
    <property type="match status" value="1"/>
</dbReference>
<evidence type="ECO:0000256" key="1">
    <source>
        <dbReference type="ARBA" id="ARBA00022490"/>
    </source>
</evidence>
<dbReference type="Proteomes" id="UP000198870">
    <property type="component" value="Unassembled WGS sequence"/>
</dbReference>
<evidence type="ECO:0000256" key="4">
    <source>
        <dbReference type="ARBA" id="ARBA00023306"/>
    </source>
</evidence>
<dbReference type="GO" id="GO:0051301">
    <property type="term" value="P:cell division"/>
    <property type="evidence" value="ECO:0007669"/>
    <property type="project" value="UniProtKB-KW"/>
</dbReference>
<dbReference type="PANTHER" id="PTHR34298:SF2">
    <property type="entry name" value="SEGREGATION AND CONDENSATION PROTEIN B"/>
    <property type="match status" value="1"/>
</dbReference>
<dbReference type="PANTHER" id="PTHR34298">
    <property type="entry name" value="SEGREGATION AND CONDENSATION PROTEIN B"/>
    <property type="match status" value="1"/>
</dbReference>
<dbReference type="InterPro" id="IPR005234">
    <property type="entry name" value="ScpB_csome_segregation"/>
</dbReference>
<gene>
    <name evidence="6" type="ORF">SAMN05216233_10686</name>
</gene>
<organism evidence="6 7">
    <name type="scientific">Desulfoluna spongiiphila</name>
    <dbReference type="NCBI Taxonomy" id="419481"/>
    <lineage>
        <taxon>Bacteria</taxon>
        <taxon>Pseudomonadati</taxon>
        <taxon>Thermodesulfobacteriota</taxon>
        <taxon>Desulfobacteria</taxon>
        <taxon>Desulfobacterales</taxon>
        <taxon>Desulfolunaceae</taxon>
        <taxon>Desulfoluna</taxon>
    </lineage>
</organism>
<accession>A0A1G5ELS9</accession>
<dbReference type="OrthoDB" id="9806226at2"/>
<dbReference type="Pfam" id="PF04079">
    <property type="entry name" value="SMC_ScpB"/>
    <property type="match status" value="1"/>
</dbReference>
<keyword evidence="2" id="KW-0132">Cell division</keyword>